<evidence type="ECO:0000313" key="5">
    <source>
        <dbReference type="EMBL" id="QIB33765.1"/>
    </source>
</evidence>
<dbReference type="GO" id="GO:0015808">
    <property type="term" value="P:L-alanine transport"/>
    <property type="evidence" value="ECO:0007669"/>
    <property type="project" value="TreeGrafter"/>
</dbReference>
<keyword evidence="6" id="KW-1185">Reference proteome</keyword>
<dbReference type="GO" id="GO:0015192">
    <property type="term" value="F:L-phenylalanine transmembrane transporter activity"/>
    <property type="evidence" value="ECO:0007669"/>
    <property type="project" value="TreeGrafter"/>
</dbReference>
<dbReference type="GO" id="GO:0015188">
    <property type="term" value="F:L-isoleucine transmembrane transporter activity"/>
    <property type="evidence" value="ECO:0007669"/>
    <property type="project" value="TreeGrafter"/>
</dbReference>
<dbReference type="Proteomes" id="UP000464751">
    <property type="component" value="Chromosome"/>
</dbReference>
<evidence type="ECO:0000256" key="2">
    <source>
        <dbReference type="ARBA" id="ARBA00022741"/>
    </source>
</evidence>
<dbReference type="InterPro" id="IPR003593">
    <property type="entry name" value="AAA+_ATPase"/>
</dbReference>
<dbReference type="Gene3D" id="3.40.50.300">
    <property type="entry name" value="P-loop containing nucleotide triphosphate hydrolases"/>
    <property type="match status" value="1"/>
</dbReference>
<dbReference type="RefSeq" id="WP_163074860.1">
    <property type="nucleotide sequence ID" value="NZ_CP048630.1"/>
</dbReference>
<keyword evidence="3 5" id="KW-0067">ATP-binding</keyword>
<organism evidence="5 6">
    <name type="scientific">Ancylobacter pratisalsi</name>
    <dbReference type="NCBI Taxonomy" id="1745854"/>
    <lineage>
        <taxon>Bacteria</taxon>
        <taxon>Pseudomonadati</taxon>
        <taxon>Pseudomonadota</taxon>
        <taxon>Alphaproteobacteria</taxon>
        <taxon>Hyphomicrobiales</taxon>
        <taxon>Xanthobacteraceae</taxon>
        <taxon>Ancylobacter</taxon>
    </lineage>
</organism>
<dbReference type="PANTHER" id="PTHR45772:SF7">
    <property type="entry name" value="AMINO ACID ABC TRANSPORTER ATP-BINDING PROTEIN"/>
    <property type="match status" value="1"/>
</dbReference>
<dbReference type="InterPro" id="IPR003439">
    <property type="entry name" value="ABC_transporter-like_ATP-bd"/>
</dbReference>
<dbReference type="GO" id="GO:0016887">
    <property type="term" value="F:ATP hydrolysis activity"/>
    <property type="evidence" value="ECO:0007669"/>
    <property type="project" value="InterPro"/>
</dbReference>
<dbReference type="Pfam" id="PF00005">
    <property type="entry name" value="ABC_tran"/>
    <property type="match status" value="1"/>
</dbReference>
<dbReference type="GO" id="GO:0005304">
    <property type="term" value="F:L-valine transmembrane transporter activity"/>
    <property type="evidence" value="ECO:0007669"/>
    <property type="project" value="TreeGrafter"/>
</dbReference>
<gene>
    <name evidence="5" type="ORF">G3A50_08665</name>
</gene>
<keyword evidence="1" id="KW-0813">Transport</keyword>
<evidence type="ECO:0000256" key="1">
    <source>
        <dbReference type="ARBA" id="ARBA00022448"/>
    </source>
</evidence>
<dbReference type="GO" id="GO:1903805">
    <property type="term" value="P:L-valine import across plasma membrane"/>
    <property type="evidence" value="ECO:0007669"/>
    <property type="project" value="TreeGrafter"/>
</dbReference>
<reference evidence="5 6" key="1">
    <citation type="submission" date="2020-02" db="EMBL/GenBank/DDBJ databases">
        <authorList>
            <person name="Li G."/>
        </authorList>
    </citation>
    <scope>NUCLEOTIDE SEQUENCE [LARGE SCALE GENOMIC DNA]</scope>
    <source>
        <strain evidence="5 6">DSM 102029</strain>
    </source>
</reference>
<feature type="domain" description="ABC transporter" evidence="4">
    <location>
        <begin position="10"/>
        <end position="251"/>
    </location>
</feature>
<dbReference type="AlphaFoldDB" id="A0A6P1YKW7"/>
<dbReference type="PROSITE" id="PS50893">
    <property type="entry name" value="ABC_TRANSPORTER_2"/>
    <property type="match status" value="1"/>
</dbReference>
<dbReference type="GO" id="GO:0005886">
    <property type="term" value="C:plasma membrane"/>
    <property type="evidence" value="ECO:0007669"/>
    <property type="project" value="TreeGrafter"/>
</dbReference>
<proteinExistence type="predicted"/>
<keyword evidence="2" id="KW-0547">Nucleotide-binding</keyword>
<evidence type="ECO:0000259" key="4">
    <source>
        <dbReference type="PROSITE" id="PS50893"/>
    </source>
</evidence>
<sequence>MGGAGVVNVLEVKGLTKSYGGVRALEGASFSIGAGELLALIGPNGAGKSTCFNIVNGQLRPDRGSVCLAGRDVTGLPPRRMARLGVGRTFQIAAVFDSMTVLENVQTALLAARRAVFGMWRAAAGMEREDALVLLEQTGMAQHAHRPAGELAYGDVKRLELAMAMAGNPKLLLMDEPTAGMAAAERLALIDLVKRLTRSRGLAVLFTEHSMDVVFGHADRVVVLARGQIIADGSVEAVRSDPQVRALYLGTGSVTGERS</sequence>
<dbReference type="SMART" id="SM00382">
    <property type="entry name" value="AAA"/>
    <property type="match status" value="1"/>
</dbReference>
<dbReference type="InterPro" id="IPR051120">
    <property type="entry name" value="ABC_AA/LPS_Transport"/>
</dbReference>
<name>A0A6P1YKW7_9HYPH</name>
<dbReference type="KEGG" id="apra:G3A50_08665"/>
<evidence type="ECO:0000256" key="3">
    <source>
        <dbReference type="ARBA" id="ARBA00022840"/>
    </source>
</evidence>
<dbReference type="GO" id="GO:0042941">
    <property type="term" value="P:D-alanine transmembrane transport"/>
    <property type="evidence" value="ECO:0007669"/>
    <property type="project" value="TreeGrafter"/>
</dbReference>
<dbReference type="SUPFAM" id="SSF52540">
    <property type="entry name" value="P-loop containing nucleoside triphosphate hydrolases"/>
    <property type="match status" value="1"/>
</dbReference>
<dbReference type="Pfam" id="PF12399">
    <property type="entry name" value="BCA_ABC_TP_C"/>
    <property type="match status" value="1"/>
</dbReference>
<evidence type="ECO:0000313" key="6">
    <source>
        <dbReference type="Proteomes" id="UP000464751"/>
    </source>
</evidence>
<accession>A0A6P1YKW7</accession>
<dbReference type="PANTHER" id="PTHR45772">
    <property type="entry name" value="CONSERVED COMPONENT OF ABC TRANSPORTER FOR NATURAL AMINO ACIDS-RELATED"/>
    <property type="match status" value="1"/>
</dbReference>
<dbReference type="GO" id="GO:1903806">
    <property type="term" value="P:L-isoleucine import across plasma membrane"/>
    <property type="evidence" value="ECO:0007669"/>
    <property type="project" value="TreeGrafter"/>
</dbReference>
<dbReference type="CDD" id="cd03219">
    <property type="entry name" value="ABC_Mj1267_LivG_branched"/>
    <property type="match status" value="1"/>
</dbReference>
<dbReference type="EMBL" id="CP048630">
    <property type="protein sequence ID" value="QIB33765.1"/>
    <property type="molecule type" value="Genomic_DNA"/>
</dbReference>
<dbReference type="InterPro" id="IPR032823">
    <property type="entry name" value="BCA_ABC_TP_C"/>
</dbReference>
<dbReference type="GO" id="GO:0005524">
    <property type="term" value="F:ATP binding"/>
    <property type="evidence" value="ECO:0007669"/>
    <property type="project" value="UniProtKB-KW"/>
</dbReference>
<dbReference type="InterPro" id="IPR027417">
    <property type="entry name" value="P-loop_NTPase"/>
</dbReference>
<protein>
    <submittedName>
        <fullName evidence="5">ABC transporter ATP-binding protein</fullName>
    </submittedName>
</protein>